<keyword evidence="3" id="KW-1185">Reference proteome</keyword>
<dbReference type="PANTHER" id="PTHR22930:SF293">
    <property type="entry name" value="PROTEIN ALP1-LIKE"/>
    <property type="match status" value="1"/>
</dbReference>
<dbReference type="EMBL" id="BMAC01000815">
    <property type="protein sequence ID" value="GFQ03287.1"/>
    <property type="molecule type" value="Genomic_DNA"/>
</dbReference>
<dbReference type="InterPro" id="IPR058353">
    <property type="entry name" value="DUF8040"/>
</dbReference>
<dbReference type="InterPro" id="IPR045249">
    <property type="entry name" value="HARBI1-like"/>
</dbReference>
<protein>
    <recommendedName>
        <fullName evidence="1">DUF8040 domain-containing protein</fullName>
    </recommendedName>
</protein>
<feature type="domain" description="DUF8040" evidence="1">
    <location>
        <begin position="1"/>
        <end position="70"/>
    </location>
</feature>
<dbReference type="OrthoDB" id="895566at2759"/>
<accession>A0A830CVR0</accession>
<comment type="caution">
    <text evidence="2">The sequence shown here is derived from an EMBL/GenBank/DDBJ whole genome shotgun (WGS) entry which is preliminary data.</text>
</comment>
<evidence type="ECO:0000313" key="3">
    <source>
        <dbReference type="Proteomes" id="UP000653305"/>
    </source>
</evidence>
<sequence>MDRNAFGRLCLLLENVGGLVHIRNVQISEQFAIFLSVLAHHKKDRSLEFTFLRPGHTISINSNRVLDAVLRLHTILAVEPTPVDESCTDETWRWFKGCLGALDGTYILVRVPLTKQPRYRTRKGGVVVNVLGVSDRNMKFTYVLSGWEGSVRQLIVESYVTLSAGRMGLECIVVKSSYHVHW</sequence>
<dbReference type="Pfam" id="PF26138">
    <property type="entry name" value="DUF8040"/>
    <property type="match status" value="1"/>
</dbReference>
<gene>
    <name evidence="2" type="ORF">PHJA_002472500</name>
</gene>
<dbReference type="AlphaFoldDB" id="A0A830CVR0"/>
<organism evidence="2 3">
    <name type="scientific">Phtheirospermum japonicum</name>
    <dbReference type="NCBI Taxonomy" id="374723"/>
    <lineage>
        <taxon>Eukaryota</taxon>
        <taxon>Viridiplantae</taxon>
        <taxon>Streptophyta</taxon>
        <taxon>Embryophyta</taxon>
        <taxon>Tracheophyta</taxon>
        <taxon>Spermatophyta</taxon>
        <taxon>Magnoliopsida</taxon>
        <taxon>eudicotyledons</taxon>
        <taxon>Gunneridae</taxon>
        <taxon>Pentapetalae</taxon>
        <taxon>asterids</taxon>
        <taxon>lamiids</taxon>
        <taxon>Lamiales</taxon>
        <taxon>Orobanchaceae</taxon>
        <taxon>Orobanchaceae incertae sedis</taxon>
        <taxon>Phtheirospermum</taxon>
    </lineage>
</organism>
<evidence type="ECO:0000259" key="1">
    <source>
        <dbReference type="Pfam" id="PF26138"/>
    </source>
</evidence>
<proteinExistence type="predicted"/>
<reference evidence="2" key="1">
    <citation type="submission" date="2020-07" db="EMBL/GenBank/DDBJ databases">
        <title>Ethylene signaling mediates host invasion by parasitic plants.</title>
        <authorList>
            <person name="Yoshida S."/>
        </authorList>
    </citation>
    <scope>NUCLEOTIDE SEQUENCE</scope>
    <source>
        <strain evidence="2">Okayama</strain>
    </source>
</reference>
<evidence type="ECO:0000313" key="2">
    <source>
        <dbReference type="EMBL" id="GFQ03287.1"/>
    </source>
</evidence>
<dbReference type="PANTHER" id="PTHR22930">
    <property type="match status" value="1"/>
</dbReference>
<dbReference type="Proteomes" id="UP000653305">
    <property type="component" value="Unassembled WGS sequence"/>
</dbReference>
<name>A0A830CVR0_9LAMI</name>